<protein>
    <submittedName>
        <fullName evidence="2">Uncharacterized protein</fullName>
    </submittedName>
</protein>
<comment type="caution">
    <text evidence="2">The sequence shown here is derived from an EMBL/GenBank/DDBJ whole genome shotgun (WGS) entry which is preliminary data.</text>
</comment>
<reference evidence="2 3" key="1">
    <citation type="submission" date="2020-03" db="EMBL/GenBank/DDBJ databases">
        <title>Dissostichus mawsoni Genome sequencing and assembly.</title>
        <authorList>
            <person name="Park H."/>
        </authorList>
    </citation>
    <scope>NUCLEOTIDE SEQUENCE [LARGE SCALE GENOMIC DNA]</scope>
    <source>
        <strain evidence="2">DM0001</strain>
        <tissue evidence="2">Muscle</tissue>
    </source>
</reference>
<name>A0A7J5ZBW0_DISMA</name>
<dbReference type="AlphaFoldDB" id="A0A7J5ZBW0"/>
<keyword evidence="3" id="KW-1185">Reference proteome</keyword>
<keyword evidence="1" id="KW-0812">Transmembrane</keyword>
<dbReference type="EMBL" id="JAAKFY010000004">
    <property type="protein sequence ID" value="KAF3857818.1"/>
    <property type="molecule type" value="Genomic_DNA"/>
</dbReference>
<accession>A0A7J5ZBW0</accession>
<organism evidence="2 3">
    <name type="scientific">Dissostichus mawsoni</name>
    <name type="common">Antarctic cod</name>
    <dbReference type="NCBI Taxonomy" id="36200"/>
    <lineage>
        <taxon>Eukaryota</taxon>
        <taxon>Metazoa</taxon>
        <taxon>Chordata</taxon>
        <taxon>Craniata</taxon>
        <taxon>Vertebrata</taxon>
        <taxon>Euteleostomi</taxon>
        <taxon>Actinopterygii</taxon>
        <taxon>Neopterygii</taxon>
        <taxon>Teleostei</taxon>
        <taxon>Neoteleostei</taxon>
        <taxon>Acanthomorphata</taxon>
        <taxon>Eupercaria</taxon>
        <taxon>Perciformes</taxon>
        <taxon>Notothenioidei</taxon>
        <taxon>Nototheniidae</taxon>
        <taxon>Dissostichus</taxon>
    </lineage>
</organism>
<evidence type="ECO:0000256" key="1">
    <source>
        <dbReference type="SAM" id="Phobius"/>
    </source>
</evidence>
<proteinExistence type="predicted"/>
<keyword evidence="1" id="KW-0472">Membrane</keyword>
<keyword evidence="1" id="KW-1133">Transmembrane helix</keyword>
<evidence type="ECO:0000313" key="2">
    <source>
        <dbReference type="EMBL" id="KAF3857818.1"/>
    </source>
</evidence>
<gene>
    <name evidence="2" type="ORF">F7725_011019</name>
</gene>
<sequence>MSSSGWRCSLVFLSVESSPLVCFSVSMLPCLLFSIWVSEFKFCSSLQGGQLLPLLRNKCINNVSVLCYGGEFGDRSSTGITVFCFTKTDIWHIQIEVSV</sequence>
<dbReference type="Proteomes" id="UP000518266">
    <property type="component" value="Unassembled WGS sequence"/>
</dbReference>
<evidence type="ECO:0000313" key="3">
    <source>
        <dbReference type="Proteomes" id="UP000518266"/>
    </source>
</evidence>
<feature type="transmembrane region" description="Helical" evidence="1">
    <location>
        <begin position="20"/>
        <end position="37"/>
    </location>
</feature>